<dbReference type="InterPro" id="IPR003409">
    <property type="entry name" value="MORN"/>
</dbReference>
<keyword evidence="4" id="KW-1185">Reference proteome</keyword>
<dbReference type="Gene3D" id="2.20.110.10">
    <property type="entry name" value="Histone H3 K4-specific methyltransferase SET7/9 N-terminal domain"/>
    <property type="match status" value="1"/>
</dbReference>
<dbReference type="PANTHER" id="PTHR46917:SF1">
    <property type="entry name" value="MORN REPEAT-CONTAINING PROTEIN 2"/>
    <property type="match status" value="1"/>
</dbReference>
<organism evidence="3 4">
    <name type="scientific">Trypanosoma rangeli SC58</name>
    <dbReference type="NCBI Taxonomy" id="429131"/>
    <lineage>
        <taxon>Eukaryota</taxon>
        <taxon>Discoba</taxon>
        <taxon>Euglenozoa</taxon>
        <taxon>Kinetoplastea</taxon>
        <taxon>Metakinetoplastina</taxon>
        <taxon>Trypanosomatida</taxon>
        <taxon>Trypanosomatidae</taxon>
        <taxon>Trypanosoma</taxon>
        <taxon>Herpetosoma</taxon>
    </lineage>
</organism>
<comment type="caution">
    <text evidence="3">The sequence shown here is derived from an EMBL/GenBank/DDBJ whole genome shotgun (WGS) entry which is preliminary data.</text>
</comment>
<dbReference type="SUPFAM" id="SSF82185">
    <property type="entry name" value="Histone H3 K4-specific methyltransferase SET7/9 N-terminal domain"/>
    <property type="match status" value="1"/>
</dbReference>
<feature type="compositionally biased region" description="Basic and acidic residues" evidence="2">
    <location>
        <begin position="1"/>
        <end position="15"/>
    </location>
</feature>
<dbReference type="AlphaFoldDB" id="A0A061J864"/>
<dbReference type="InterPro" id="IPR052849">
    <property type="entry name" value="MORN_repeat_protein"/>
</dbReference>
<sequence>MQKEVDKARKRKDDSREEEETGVFYSADGSVYEGKVSRRELPVEFSLAMPMPALSASMRGQLPPELMPQITAVQHGKGVFRDVGGMTYDGSWCEGAMCGEGALQFPSGATYTGGMRGNEFSGTGTYHWPDGSRYEGQWENNRMHGFGTYVDAQGGRWVGKFYQGRGVGLLAEIHL</sequence>
<feature type="region of interest" description="Disordered" evidence="2">
    <location>
        <begin position="1"/>
        <end position="24"/>
    </location>
</feature>
<protein>
    <submittedName>
        <fullName evidence="3">Uncharacterized protein</fullName>
    </submittedName>
</protein>
<dbReference type="OrthoDB" id="437960at2759"/>
<dbReference type="PANTHER" id="PTHR46917">
    <property type="entry name" value="MORN REPEAT-CONTAINING PROTEIN 2"/>
    <property type="match status" value="1"/>
</dbReference>
<evidence type="ECO:0000256" key="2">
    <source>
        <dbReference type="SAM" id="MobiDB-lite"/>
    </source>
</evidence>
<evidence type="ECO:0000313" key="3">
    <source>
        <dbReference type="EMBL" id="ESL10321.1"/>
    </source>
</evidence>
<dbReference type="VEuPathDB" id="TriTrypDB:TRSC58_01949"/>
<evidence type="ECO:0000256" key="1">
    <source>
        <dbReference type="ARBA" id="ARBA00022737"/>
    </source>
</evidence>
<accession>A0A061J864</accession>
<dbReference type="FunFam" id="2.20.110.10:FF:000025">
    <property type="entry name" value="MORN repeat, putative"/>
    <property type="match status" value="1"/>
</dbReference>
<dbReference type="SMART" id="SM00698">
    <property type="entry name" value="MORN"/>
    <property type="match status" value="3"/>
</dbReference>
<gene>
    <name evidence="3" type="ORF">TRSC58_01949</name>
</gene>
<dbReference type="EMBL" id="AUPL01001949">
    <property type="protein sequence ID" value="ESL10321.1"/>
    <property type="molecule type" value="Genomic_DNA"/>
</dbReference>
<keyword evidence="1" id="KW-0677">Repeat</keyword>
<reference evidence="3 4" key="1">
    <citation type="submission" date="2013-07" db="EMBL/GenBank/DDBJ databases">
        <authorList>
            <person name="Stoco P.H."/>
            <person name="Wagner G."/>
            <person name="Gerber A."/>
            <person name="Zaha A."/>
            <person name="Thompson C."/>
            <person name="Bartholomeu D.C."/>
            <person name="Luckemeyer D.D."/>
            <person name="Bahia D."/>
            <person name="Loreto E."/>
            <person name="Prestes E.B."/>
            <person name="Lima F.M."/>
            <person name="Rodrigues-Luiz G."/>
            <person name="Vallejo G.A."/>
            <person name="Filho J.F."/>
            <person name="Monteiro K.M."/>
            <person name="Tyler K.M."/>
            <person name="de Almeida L.G."/>
            <person name="Ortiz M.F."/>
            <person name="Siervo M.A."/>
            <person name="de Moraes M.H."/>
            <person name="Cunha O.L."/>
            <person name="Mendonca-Neto R."/>
            <person name="Silva R."/>
            <person name="Teixeira S.M."/>
            <person name="Murta S.M."/>
            <person name="Sincero T.C."/>
            <person name="Mendes T.A."/>
            <person name="Urmenyi T.P."/>
            <person name="Silva V.G."/>
            <person name="da Rocha W.D."/>
            <person name="Andersson B."/>
            <person name="Romanha A.J."/>
            <person name="Steindel M."/>
            <person name="de Vasconcelos A.T."/>
            <person name="Grisard E.C."/>
        </authorList>
    </citation>
    <scope>NUCLEOTIDE SEQUENCE [LARGE SCALE GENOMIC DNA]</scope>
    <source>
        <strain evidence="3 4">SC58</strain>
    </source>
</reference>
<evidence type="ECO:0000313" key="4">
    <source>
        <dbReference type="Proteomes" id="UP000031737"/>
    </source>
</evidence>
<dbReference type="Pfam" id="PF02493">
    <property type="entry name" value="MORN"/>
    <property type="match status" value="4"/>
</dbReference>
<proteinExistence type="predicted"/>
<name>A0A061J864_TRYRA</name>
<dbReference type="Proteomes" id="UP000031737">
    <property type="component" value="Unassembled WGS sequence"/>
</dbReference>